<name>A0A9X2JPJ1_9LACO</name>
<reference evidence="2 3" key="1">
    <citation type="journal article" date="2023" name="Int. J. Syst. Evol. Microbiol.">
        <title>Ligilactobacillus ubinensis sp. nov., a novel species isolated from the wild ferment of a durian fruit (Durio zibethinus).</title>
        <authorList>
            <person name="Heng Y.C."/>
            <person name="Menon N."/>
            <person name="Chen B."/>
            <person name="Loo B.Z.L."/>
            <person name="Wong G.W.J."/>
            <person name="Lim A.C.H."/>
            <person name="Silvaraju S."/>
            <person name="Kittelmann S."/>
        </authorList>
    </citation>
    <scope>NUCLEOTIDE SEQUENCE [LARGE SCALE GENOMIC DNA]</scope>
    <source>
        <strain evidence="2 3">WILCCON 0076</strain>
    </source>
</reference>
<dbReference type="Proteomes" id="UP001139006">
    <property type="component" value="Unassembled WGS sequence"/>
</dbReference>
<organism evidence="2 3">
    <name type="scientific">Ligilactobacillus ubinensis</name>
    <dbReference type="NCBI Taxonomy" id="2876789"/>
    <lineage>
        <taxon>Bacteria</taxon>
        <taxon>Bacillati</taxon>
        <taxon>Bacillota</taxon>
        <taxon>Bacilli</taxon>
        <taxon>Lactobacillales</taxon>
        <taxon>Lactobacillaceae</taxon>
        <taxon>Ligilactobacillus</taxon>
    </lineage>
</organism>
<dbReference type="AlphaFoldDB" id="A0A9X2JPJ1"/>
<accession>A0A9X2JPJ1</accession>
<feature type="domain" description="Replication-associated protein ORF2/G2P" evidence="1">
    <location>
        <begin position="84"/>
        <end position="188"/>
    </location>
</feature>
<dbReference type="InterPro" id="IPR056906">
    <property type="entry name" value="ORF2/G2P_dom"/>
</dbReference>
<dbReference type="Pfam" id="PF23343">
    <property type="entry name" value="REP_ORF2-G2P"/>
    <property type="match status" value="1"/>
</dbReference>
<sequence length="261" mass="31227">MYNKKILRTKEYTEVWEYSKLILTKGELVEKEVHEEKELTKRKDFDELTKEEQKIRLASMKKKRREAKWRLQRIIDSNFDNRTSFLTLTTKENIKEREKFIALFKAFVKRFNYAVFNTKKSKLKYCGCLEKQKRGSYHIHLLMFDVPYVPHKQLLELWGLGAVRINHLDNLDDSANAGRYVSKYLEKGIGDSLLETFSKDSYLRSRNLKIPVEEKLTSFKPFNIDEKLVVYETDYVSKIYVGGKFEENPVHYRKIKNREEN</sequence>
<proteinExistence type="predicted"/>
<dbReference type="EMBL" id="JAIULA010000029">
    <property type="protein sequence ID" value="MCP0887911.1"/>
    <property type="molecule type" value="Genomic_DNA"/>
</dbReference>
<dbReference type="RefSeq" id="WP_253362070.1">
    <property type="nucleotide sequence ID" value="NZ_JAIULA010000029.1"/>
</dbReference>
<comment type="caution">
    <text evidence="2">The sequence shown here is derived from an EMBL/GenBank/DDBJ whole genome shotgun (WGS) entry which is preliminary data.</text>
</comment>
<protein>
    <submittedName>
        <fullName evidence="2">Protein rep</fullName>
    </submittedName>
</protein>
<evidence type="ECO:0000313" key="3">
    <source>
        <dbReference type="Proteomes" id="UP001139006"/>
    </source>
</evidence>
<evidence type="ECO:0000259" key="1">
    <source>
        <dbReference type="Pfam" id="PF23343"/>
    </source>
</evidence>
<gene>
    <name evidence="2" type="ORF">LB941_11275</name>
</gene>
<keyword evidence="3" id="KW-1185">Reference proteome</keyword>
<evidence type="ECO:0000313" key="2">
    <source>
        <dbReference type="EMBL" id="MCP0887911.1"/>
    </source>
</evidence>